<organism evidence="8 9">
    <name type="scientific">Microlunatus endophyticus</name>
    <dbReference type="NCBI Taxonomy" id="1716077"/>
    <lineage>
        <taxon>Bacteria</taxon>
        <taxon>Bacillati</taxon>
        <taxon>Actinomycetota</taxon>
        <taxon>Actinomycetes</taxon>
        <taxon>Propionibacteriales</taxon>
        <taxon>Propionibacteriaceae</taxon>
        <taxon>Microlunatus</taxon>
    </lineage>
</organism>
<keyword evidence="4" id="KW-0418">Kinase</keyword>
<keyword evidence="3" id="KW-0547">Nucleotide-binding</keyword>
<evidence type="ECO:0000256" key="6">
    <source>
        <dbReference type="PIRNR" id="PIRNR000535"/>
    </source>
</evidence>
<comment type="caution">
    <text evidence="8">The sequence shown here is derived from an EMBL/GenBank/DDBJ whole genome shotgun (WGS) entry which is preliminary data.</text>
</comment>
<sequence>MLPGVITVAALSPSVDLMYLVDHLKLGAIHRPAAVRVAGGKSLNLARAAATLGADVAAVAVLGGATGDYIEQELVKAGIGIRSVGSPGETRVCVSVAGADQDGLTEFYPYAPEIPPEVWSAFRTRLAGMIASRPGWLVINGSAPQGLDDSAYAQVVEMSHQSGLKVAVDTHGPVLAAAVDRAPDLVKINRYEAAELVGVDADSADLEALAAVIGERTGGQVIITDGRAGAVGRAADGATHLISLPEALNGRYPVGSGDAFLGGWLAATDIGASPATALRLATGCGTANALLPGPGNLDPETAREVADRCTVRSL</sequence>
<dbReference type="InterPro" id="IPR029056">
    <property type="entry name" value="Ribokinase-like"/>
</dbReference>
<dbReference type="GO" id="GO:0008443">
    <property type="term" value="F:phosphofructokinase activity"/>
    <property type="evidence" value="ECO:0007669"/>
    <property type="project" value="TreeGrafter"/>
</dbReference>
<dbReference type="AlphaFoldDB" id="A0A917SAB9"/>
<dbReference type="InterPro" id="IPR017583">
    <property type="entry name" value="Tagatose/fructose_Pkinase"/>
</dbReference>
<proteinExistence type="inferred from homology"/>
<accession>A0A917SAB9</accession>
<evidence type="ECO:0000256" key="4">
    <source>
        <dbReference type="ARBA" id="ARBA00022777"/>
    </source>
</evidence>
<protein>
    <submittedName>
        <fullName evidence="8">1-phosphofructokinase</fullName>
    </submittedName>
</protein>
<dbReference type="PANTHER" id="PTHR46566:SF5">
    <property type="entry name" value="1-PHOSPHOFRUCTOKINASE"/>
    <property type="match status" value="1"/>
</dbReference>
<evidence type="ECO:0000256" key="2">
    <source>
        <dbReference type="ARBA" id="ARBA00022679"/>
    </source>
</evidence>
<dbReference type="PANTHER" id="PTHR46566">
    <property type="entry name" value="1-PHOSPHOFRUCTOKINASE-RELATED"/>
    <property type="match status" value="1"/>
</dbReference>
<dbReference type="GO" id="GO:0005829">
    <property type="term" value="C:cytosol"/>
    <property type="evidence" value="ECO:0007669"/>
    <property type="project" value="TreeGrafter"/>
</dbReference>
<evidence type="ECO:0000259" key="7">
    <source>
        <dbReference type="Pfam" id="PF00294"/>
    </source>
</evidence>
<keyword evidence="9" id="KW-1185">Reference proteome</keyword>
<dbReference type="EMBL" id="BMMZ01000006">
    <property type="protein sequence ID" value="GGL67549.1"/>
    <property type="molecule type" value="Genomic_DNA"/>
</dbReference>
<feature type="domain" description="Carbohydrate kinase PfkB" evidence="7">
    <location>
        <begin position="29"/>
        <end position="296"/>
    </location>
</feature>
<dbReference type="InterPro" id="IPR011611">
    <property type="entry name" value="PfkB_dom"/>
</dbReference>
<reference evidence="8" key="1">
    <citation type="journal article" date="2014" name="Int. J. Syst. Evol. Microbiol.">
        <title>Complete genome sequence of Corynebacterium casei LMG S-19264T (=DSM 44701T), isolated from a smear-ripened cheese.</title>
        <authorList>
            <consortium name="US DOE Joint Genome Institute (JGI-PGF)"/>
            <person name="Walter F."/>
            <person name="Albersmeier A."/>
            <person name="Kalinowski J."/>
            <person name="Ruckert C."/>
        </authorList>
    </citation>
    <scope>NUCLEOTIDE SEQUENCE</scope>
    <source>
        <strain evidence="8">CGMCC 4.7306</strain>
    </source>
</reference>
<dbReference type="PIRSF" id="PIRSF000535">
    <property type="entry name" value="1PFK/6PFK/LacC"/>
    <property type="match status" value="1"/>
</dbReference>
<evidence type="ECO:0000313" key="8">
    <source>
        <dbReference type="EMBL" id="GGL67549.1"/>
    </source>
</evidence>
<evidence type="ECO:0000313" key="9">
    <source>
        <dbReference type="Proteomes" id="UP000613840"/>
    </source>
</evidence>
<keyword evidence="5" id="KW-0067">ATP-binding</keyword>
<evidence type="ECO:0000256" key="5">
    <source>
        <dbReference type="ARBA" id="ARBA00022840"/>
    </source>
</evidence>
<dbReference type="SUPFAM" id="SSF53613">
    <property type="entry name" value="Ribokinase-like"/>
    <property type="match status" value="1"/>
</dbReference>
<reference evidence="8" key="2">
    <citation type="submission" date="2020-09" db="EMBL/GenBank/DDBJ databases">
        <authorList>
            <person name="Sun Q."/>
            <person name="Zhou Y."/>
        </authorList>
    </citation>
    <scope>NUCLEOTIDE SEQUENCE</scope>
    <source>
        <strain evidence="8">CGMCC 4.7306</strain>
    </source>
</reference>
<dbReference type="Proteomes" id="UP000613840">
    <property type="component" value="Unassembled WGS sequence"/>
</dbReference>
<keyword evidence="2 6" id="KW-0808">Transferase</keyword>
<evidence type="ECO:0000256" key="3">
    <source>
        <dbReference type="ARBA" id="ARBA00022741"/>
    </source>
</evidence>
<gene>
    <name evidence="8" type="ORF">GCM10011575_27570</name>
</gene>
<dbReference type="GO" id="GO:0005524">
    <property type="term" value="F:ATP binding"/>
    <property type="evidence" value="ECO:0007669"/>
    <property type="project" value="UniProtKB-KW"/>
</dbReference>
<evidence type="ECO:0000256" key="1">
    <source>
        <dbReference type="ARBA" id="ARBA00010688"/>
    </source>
</evidence>
<dbReference type="Pfam" id="PF00294">
    <property type="entry name" value="PfkB"/>
    <property type="match status" value="1"/>
</dbReference>
<comment type="similarity">
    <text evidence="1">Belongs to the carbohydrate kinase PfkB family.</text>
</comment>
<dbReference type="Gene3D" id="3.40.1190.20">
    <property type="match status" value="1"/>
</dbReference>
<name>A0A917SAB9_9ACTN</name>